<reference evidence="1" key="2">
    <citation type="submission" date="2014-02" db="EMBL/GenBank/DDBJ databases">
        <title>Complete DNA sequence of /Kuraishia capsulata/ illustrates novel genomic features among budding yeasts (/Saccharomycotina/).</title>
        <authorList>
            <person name="Morales L."/>
            <person name="Noel B."/>
            <person name="Porcel B."/>
            <person name="Marcet-Houben M."/>
            <person name="Hullo M-F."/>
            <person name="Sacerdot C."/>
            <person name="Tekaia F."/>
            <person name="Leh-Louis V."/>
            <person name="Despons L."/>
            <person name="Khanna V."/>
            <person name="Aury J-M."/>
            <person name="Barbe V."/>
            <person name="Couloux A."/>
            <person name="Labadie K."/>
            <person name="Pelletier E."/>
            <person name="Souciet J-L."/>
            <person name="Boekhout T."/>
            <person name="Gabaldon T."/>
            <person name="Wincker P."/>
            <person name="Dujon B."/>
        </authorList>
    </citation>
    <scope>NUCLEOTIDE SEQUENCE</scope>
    <source>
        <strain evidence="1">CBS 1993</strain>
    </source>
</reference>
<evidence type="ECO:0000313" key="1">
    <source>
        <dbReference type="EMBL" id="CDK27239.1"/>
    </source>
</evidence>
<accession>W6ML73</accession>
<dbReference type="Pfam" id="PF13092">
    <property type="entry name" value="CENP-L"/>
    <property type="match status" value="1"/>
</dbReference>
<evidence type="ECO:0000313" key="2">
    <source>
        <dbReference type="Proteomes" id="UP000019384"/>
    </source>
</evidence>
<dbReference type="GeneID" id="34520623"/>
<dbReference type="OrthoDB" id="3995864at2759"/>
<protein>
    <submittedName>
        <fullName evidence="1">Uncharacterized protein</fullName>
    </submittedName>
</protein>
<gene>
    <name evidence="1" type="ORF">KUCA_T00003217001</name>
</gene>
<dbReference type="HOGENOM" id="CLU_980267_0_0_1"/>
<dbReference type="Proteomes" id="UP000019384">
    <property type="component" value="Unassembled WGS sequence"/>
</dbReference>
<dbReference type="EMBL" id="HG793128">
    <property type="protein sequence ID" value="CDK27239.1"/>
    <property type="molecule type" value="Genomic_DNA"/>
</dbReference>
<dbReference type="InterPro" id="IPR025204">
    <property type="entry name" value="CENP-L"/>
</dbReference>
<dbReference type="RefSeq" id="XP_022459235.1">
    <property type="nucleotide sequence ID" value="XM_022601610.1"/>
</dbReference>
<name>W6ML73_9ASCO</name>
<proteinExistence type="predicted"/>
<sequence length="284" mass="31919">MTSRDLILDKRFRLFSFKLMGDATSMMDYYTKKAVESFRTKITEAILEGKVLLPPSAYEEALGAAEIRQSLKLKTREGQCQFNGKDYILGSLLFRSPHGLGQQSCIFLQRSGEKRGLLMIQVLPKLISTVIEFLTYDIGAFVKPVVADQGLLQRSVNGTFSKLREIGKLGSFGDIEFTFGVNGLQQSSLQNVLIVLPNSELKLFESSEGPFLNSLFQQLDSSTAVDFSKLQLVKIKCTLFNIFSNGKIMFTREMTSSPSPSEDEDRPSVWYILEDLLDTFVVKQ</sequence>
<organism evidence="1 2">
    <name type="scientific">Kuraishia capsulata CBS 1993</name>
    <dbReference type="NCBI Taxonomy" id="1382522"/>
    <lineage>
        <taxon>Eukaryota</taxon>
        <taxon>Fungi</taxon>
        <taxon>Dikarya</taxon>
        <taxon>Ascomycota</taxon>
        <taxon>Saccharomycotina</taxon>
        <taxon>Pichiomycetes</taxon>
        <taxon>Pichiales</taxon>
        <taxon>Pichiaceae</taxon>
        <taxon>Kuraishia</taxon>
    </lineage>
</organism>
<reference evidence="1" key="1">
    <citation type="submission" date="2013-12" db="EMBL/GenBank/DDBJ databases">
        <authorList>
            <person name="Genoscope - CEA"/>
        </authorList>
    </citation>
    <scope>NUCLEOTIDE SEQUENCE</scope>
    <source>
        <strain evidence="1">CBS 1993</strain>
    </source>
</reference>
<keyword evidence="2" id="KW-1185">Reference proteome</keyword>
<dbReference type="AlphaFoldDB" id="W6ML73"/>